<dbReference type="AlphaFoldDB" id="X6MIZ4"/>
<gene>
    <name evidence="1" type="ORF">RFI_23720</name>
</gene>
<proteinExistence type="predicted"/>
<protein>
    <submittedName>
        <fullName evidence="1">Uncharacterized protein</fullName>
    </submittedName>
</protein>
<dbReference type="EMBL" id="ASPP01020483">
    <property type="protein sequence ID" value="ETO13646.1"/>
    <property type="molecule type" value="Genomic_DNA"/>
</dbReference>
<reference evidence="1 2" key="1">
    <citation type="journal article" date="2013" name="Curr. Biol.">
        <title>The Genome of the Foraminiferan Reticulomyxa filosa.</title>
        <authorList>
            <person name="Glockner G."/>
            <person name="Hulsmann N."/>
            <person name="Schleicher M."/>
            <person name="Noegel A.A."/>
            <person name="Eichinger L."/>
            <person name="Gallinger C."/>
            <person name="Pawlowski J."/>
            <person name="Sierra R."/>
            <person name="Euteneuer U."/>
            <person name="Pillet L."/>
            <person name="Moustafa A."/>
            <person name="Platzer M."/>
            <person name="Groth M."/>
            <person name="Szafranski K."/>
            <person name="Schliwa M."/>
        </authorList>
    </citation>
    <scope>NUCLEOTIDE SEQUENCE [LARGE SCALE GENOMIC DNA]</scope>
</reference>
<evidence type="ECO:0000313" key="1">
    <source>
        <dbReference type="EMBL" id="ETO13646.1"/>
    </source>
</evidence>
<accession>X6MIZ4</accession>
<comment type="caution">
    <text evidence="1">The sequence shown here is derived from an EMBL/GenBank/DDBJ whole genome shotgun (WGS) entry which is preliminary data.</text>
</comment>
<sequence>MEIIPIQKQLTTDQSKNWNKVDKKDFLEKVRSLRFLAIKMNGQSEYVFYNNSKQDKIYDYKCIRYALAHQFDPGMQCVLTLVHLTDYPMEISQLQVSIQTI</sequence>
<keyword evidence="2" id="KW-1185">Reference proteome</keyword>
<evidence type="ECO:0000313" key="2">
    <source>
        <dbReference type="Proteomes" id="UP000023152"/>
    </source>
</evidence>
<name>X6MIZ4_RETFI</name>
<organism evidence="1 2">
    <name type="scientific">Reticulomyxa filosa</name>
    <dbReference type="NCBI Taxonomy" id="46433"/>
    <lineage>
        <taxon>Eukaryota</taxon>
        <taxon>Sar</taxon>
        <taxon>Rhizaria</taxon>
        <taxon>Retaria</taxon>
        <taxon>Foraminifera</taxon>
        <taxon>Monothalamids</taxon>
        <taxon>Reticulomyxidae</taxon>
        <taxon>Reticulomyxa</taxon>
    </lineage>
</organism>
<dbReference type="Proteomes" id="UP000023152">
    <property type="component" value="Unassembled WGS sequence"/>
</dbReference>